<evidence type="ECO:0000313" key="2">
    <source>
        <dbReference type="EMBL" id="EFH87124.1"/>
    </source>
</evidence>
<accession>D6TMX4</accession>
<name>D6TMX4_KTERA</name>
<organism evidence="2 3">
    <name type="scientific">Ktedonobacter racemifer DSM 44963</name>
    <dbReference type="NCBI Taxonomy" id="485913"/>
    <lineage>
        <taxon>Bacteria</taxon>
        <taxon>Bacillati</taxon>
        <taxon>Chloroflexota</taxon>
        <taxon>Ktedonobacteria</taxon>
        <taxon>Ktedonobacterales</taxon>
        <taxon>Ktedonobacteraceae</taxon>
        <taxon>Ktedonobacter</taxon>
    </lineage>
</organism>
<evidence type="ECO:0000256" key="1">
    <source>
        <dbReference type="SAM" id="MobiDB-lite"/>
    </source>
</evidence>
<dbReference type="STRING" id="485913.Krac_8449"/>
<gene>
    <name evidence="2" type="ORF">Krac_8449</name>
</gene>
<dbReference type="EMBL" id="ADVG01000002">
    <property type="protein sequence ID" value="EFH87124.1"/>
    <property type="molecule type" value="Genomic_DNA"/>
</dbReference>
<dbReference type="InParanoid" id="D6TMX4"/>
<feature type="region of interest" description="Disordered" evidence="1">
    <location>
        <begin position="30"/>
        <end position="58"/>
    </location>
</feature>
<evidence type="ECO:0000313" key="3">
    <source>
        <dbReference type="Proteomes" id="UP000004508"/>
    </source>
</evidence>
<sequence>MCVEESWHGQPSRRKGIRAISPAVLGARGCVEEPSPQRSSGQGDVWKSHLPNGPRGKKWKALPEALTKMRSVDKVAYNEGRISHFLIFPL</sequence>
<keyword evidence="3" id="KW-1185">Reference proteome</keyword>
<proteinExistence type="predicted"/>
<comment type="caution">
    <text evidence="2">The sequence shown here is derived from an EMBL/GenBank/DDBJ whole genome shotgun (WGS) entry which is preliminary data.</text>
</comment>
<reference evidence="2 3" key="1">
    <citation type="journal article" date="2011" name="Stand. Genomic Sci.">
        <title>Non-contiguous finished genome sequence and contextual data of the filamentous soil bacterium Ktedonobacter racemifer type strain (SOSP1-21).</title>
        <authorList>
            <person name="Chang Y.J."/>
            <person name="Land M."/>
            <person name="Hauser L."/>
            <person name="Chertkov O."/>
            <person name="Del Rio T.G."/>
            <person name="Nolan M."/>
            <person name="Copeland A."/>
            <person name="Tice H."/>
            <person name="Cheng J.F."/>
            <person name="Lucas S."/>
            <person name="Han C."/>
            <person name="Goodwin L."/>
            <person name="Pitluck S."/>
            <person name="Ivanova N."/>
            <person name="Ovchinikova G."/>
            <person name="Pati A."/>
            <person name="Chen A."/>
            <person name="Palaniappan K."/>
            <person name="Mavromatis K."/>
            <person name="Liolios K."/>
            <person name="Brettin T."/>
            <person name="Fiebig A."/>
            <person name="Rohde M."/>
            <person name="Abt B."/>
            <person name="Goker M."/>
            <person name="Detter J.C."/>
            <person name="Woyke T."/>
            <person name="Bristow J."/>
            <person name="Eisen J.A."/>
            <person name="Markowitz V."/>
            <person name="Hugenholtz P."/>
            <person name="Kyrpides N.C."/>
            <person name="Klenk H.P."/>
            <person name="Lapidus A."/>
        </authorList>
    </citation>
    <scope>NUCLEOTIDE SEQUENCE [LARGE SCALE GENOMIC DNA]</scope>
    <source>
        <strain evidence="3">DSM 44963</strain>
    </source>
</reference>
<dbReference type="AlphaFoldDB" id="D6TMX4"/>
<protein>
    <submittedName>
        <fullName evidence="2">Uncharacterized protein</fullName>
    </submittedName>
</protein>
<dbReference type="Proteomes" id="UP000004508">
    <property type="component" value="Unassembled WGS sequence"/>
</dbReference>